<reference evidence="2 3" key="1">
    <citation type="journal article" date="2019" name="Sci. Rep.">
        <title>Extended insight into the Mycobacterium chelonae-abscessus complex through whole genome sequencing of Mycobacterium salmoniphilum outbreak and Mycobacterium salmoniphilum-like strains.</title>
        <authorList>
            <person name="Behra P.R.K."/>
            <person name="Das S."/>
            <person name="Pettersson B.M.F."/>
            <person name="Shirreff L."/>
            <person name="DuCote T."/>
            <person name="Jacobsson K.G."/>
            <person name="Ennis D.G."/>
            <person name="Kirsebom L.A."/>
        </authorList>
    </citation>
    <scope>NUCLEOTIDE SEQUENCE [LARGE SCALE GENOMIC DNA]</scope>
    <source>
        <strain evidence="2 3">DE 4585</strain>
    </source>
</reference>
<evidence type="ECO:0000256" key="1">
    <source>
        <dbReference type="SAM" id="MobiDB-lite"/>
    </source>
</evidence>
<dbReference type="EMBL" id="PECH01000007">
    <property type="protein sequence ID" value="TDZ82117.1"/>
    <property type="molecule type" value="Genomic_DNA"/>
</dbReference>
<sequence length="219" mass="23570">MAVAGPPSWRPVAHTATQKNTTRTASSPATGISRYIRPTVAALKTALLASCSHTSIQPNAGTVAATTTTSAVANNAGGRPIIAYEPCREIPATAVAQQKLDRRRLEPDRRTDGKTENNTCGYLAQARYGVTVTASNYTLDMDKTDSTHWDFKNLEINGRKALSYYLFQRDTSTCAIDLQATTGVYGVMVDSATGKFGEFPDCLTAARAHLDAFLPYFPA</sequence>
<evidence type="ECO:0008006" key="4">
    <source>
        <dbReference type="Google" id="ProtNLM"/>
    </source>
</evidence>
<proteinExistence type="predicted"/>
<protein>
    <recommendedName>
        <fullName evidence="4">DUF3558 domain-containing protein</fullName>
    </recommendedName>
</protein>
<dbReference type="AlphaFoldDB" id="A0A4R8S3C3"/>
<gene>
    <name evidence="2" type="ORF">DE4585_02646</name>
</gene>
<accession>A0A4R8S3C3</accession>
<comment type="caution">
    <text evidence="2">The sequence shown here is derived from an EMBL/GenBank/DDBJ whole genome shotgun (WGS) entry which is preliminary data.</text>
</comment>
<dbReference type="Proteomes" id="UP000295117">
    <property type="component" value="Unassembled WGS sequence"/>
</dbReference>
<name>A0A4R8S3C3_9MYCO</name>
<feature type="compositionally biased region" description="Polar residues" evidence="1">
    <location>
        <begin position="15"/>
        <end position="30"/>
    </location>
</feature>
<evidence type="ECO:0000313" key="2">
    <source>
        <dbReference type="EMBL" id="TDZ82117.1"/>
    </source>
</evidence>
<dbReference type="InterPro" id="IPR024520">
    <property type="entry name" value="DUF3558"/>
</dbReference>
<evidence type="ECO:0000313" key="3">
    <source>
        <dbReference type="Proteomes" id="UP000295117"/>
    </source>
</evidence>
<feature type="region of interest" description="Disordered" evidence="1">
    <location>
        <begin position="1"/>
        <end position="30"/>
    </location>
</feature>
<organism evidence="2 3">
    <name type="scientific">Mycobacteroides salmoniphilum</name>
    <dbReference type="NCBI Taxonomy" id="404941"/>
    <lineage>
        <taxon>Bacteria</taxon>
        <taxon>Bacillati</taxon>
        <taxon>Actinomycetota</taxon>
        <taxon>Actinomycetes</taxon>
        <taxon>Mycobacteriales</taxon>
        <taxon>Mycobacteriaceae</taxon>
        <taxon>Mycobacteroides</taxon>
    </lineage>
</organism>
<dbReference type="Pfam" id="PF12079">
    <property type="entry name" value="DUF3558"/>
    <property type="match status" value="1"/>
</dbReference>